<gene>
    <name evidence="15" type="primary">LOC115810408</name>
</gene>
<dbReference type="InterPro" id="IPR051713">
    <property type="entry name" value="T-cell_Activation_Regulation"/>
</dbReference>
<dbReference type="InterPro" id="IPR013106">
    <property type="entry name" value="Ig_V-set"/>
</dbReference>
<dbReference type="Gene3D" id="2.60.40.10">
    <property type="entry name" value="Immunoglobulins"/>
    <property type="match status" value="2"/>
</dbReference>
<protein>
    <submittedName>
        <fullName evidence="15">CD276 antigen</fullName>
    </submittedName>
</protein>
<organism evidence="14 15">
    <name type="scientific">Chanos chanos</name>
    <name type="common">Milkfish</name>
    <name type="synonym">Mugil chanos</name>
    <dbReference type="NCBI Taxonomy" id="29144"/>
    <lineage>
        <taxon>Eukaryota</taxon>
        <taxon>Metazoa</taxon>
        <taxon>Chordata</taxon>
        <taxon>Craniata</taxon>
        <taxon>Vertebrata</taxon>
        <taxon>Euteleostomi</taxon>
        <taxon>Actinopterygii</taxon>
        <taxon>Neopterygii</taxon>
        <taxon>Teleostei</taxon>
        <taxon>Ostariophysi</taxon>
        <taxon>Gonorynchiformes</taxon>
        <taxon>Chanidae</taxon>
        <taxon>Chanos</taxon>
    </lineage>
</organism>
<evidence type="ECO:0000256" key="2">
    <source>
        <dbReference type="ARBA" id="ARBA00022475"/>
    </source>
</evidence>
<feature type="domain" description="Ig-like" evidence="13">
    <location>
        <begin position="19"/>
        <end position="132"/>
    </location>
</feature>
<dbReference type="Proteomes" id="UP000504632">
    <property type="component" value="Chromosome 4"/>
</dbReference>
<dbReference type="GO" id="GO:0007166">
    <property type="term" value="P:cell surface receptor signaling pathway"/>
    <property type="evidence" value="ECO:0007669"/>
    <property type="project" value="TreeGrafter"/>
</dbReference>
<evidence type="ECO:0000256" key="3">
    <source>
        <dbReference type="ARBA" id="ARBA00022692"/>
    </source>
</evidence>
<dbReference type="InterPro" id="IPR007110">
    <property type="entry name" value="Ig-like_dom"/>
</dbReference>
<keyword evidence="10" id="KW-0393">Immunoglobulin domain</keyword>
<keyword evidence="8" id="KW-0675">Receptor</keyword>
<evidence type="ECO:0000256" key="4">
    <source>
        <dbReference type="ARBA" id="ARBA00022729"/>
    </source>
</evidence>
<evidence type="ECO:0000313" key="15">
    <source>
        <dbReference type="RefSeq" id="XP_030628198.1"/>
    </source>
</evidence>
<evidence type="ECO:0000256" key="12">
    <source>
        <dbReference type="SAM" id="SignalP"/>
    </source>
</evidence>
<dbReference type="PROSITE" id="PS50835">
    <property type="entry name" value="IG_LIKE"/>
    <property type="match status" value="1"/>
</dbReference>
<keyword evidence="9" id="KW-0325">Glycoprotein</keyword>
<evidence type="ECO:0000256" key="11">
    <source>
        <dbReference type="SAM" id="Phobius"/>
    </source>
</evidence>
<dbReference type="GO" id="GO:0042102">
    <property type="term" value="P:positive regulation of T cell proliferation"/>
    <property type="evidence" value="ECO:0007669"/>
    <property type="project" value="TreeGrafter"/>
</dbReference>
<feature type="chain" id="PRO_5026934436" evidence="12">
    <location>
        <begin position="19"/>
        <end position="264"/>
    </location>
</feature>
<dbReference type="FunFam" id="2.60.40.10:FF:000438">
    <property type="entry name" value="CD276 antigen"/>
    <property type="match status" value="1"/>
</dbReference>
<evidence type="ECO:0000256" key="5">
    <source>
        <dbReference type="ARBA" id="ARBA00022989"/>
    </source>
</evidence>
<feature type="transmembrane region" description="Helical" evidence="11">
    <location>
        <begin position="239"/>
        <end position="259"/>
    </location>
</feature>
<comment type="subcellular location">
    <subcellularLocation>
        <location evidence="1">Cell membrane</location>
        <topology evidence="1">Single-pass type I membrane protein</topology>
    </subcellularLocation>
</comment>
<proteinExistence type="predicted"/>
<name>A0A6J2V8X0_CHACN</name>
<evidence type="ECO:0000313" key="14">
    <source>
        <dbReference type="Proteomes" id="UP000504632"/>
    </source>
</evidence>
<feature type="signal peptide" evidence="12">
    <location>
        <begin position="1"/>
        <end position="18"/>
    </location>
</feature>
<dbReference type="GO" id="GO:0042130">
    <property type="term" value="P:negative regulation of T cell proliferation"/>
    <property type="evidence" value="ECO:0007669"/>
    <property type="project" value="TreeGrafter"/>
</dbReference>
<dbReference type="GeneID" id="115810408"/>
<dbReference type="FunCoup" id="A0A6J2V8X0">
    <property type="interactions" value="83"/>
</dbReference>
<dbReference type="PANTHER" id="PTHR25466">
    <property type="entry name" value="T-LYMPHOCYTE ACTIVATION ANTIGEN"/>
    <property type="match status" value="1"/>
</dbReference>
<evidence type="ECO:0000256" key="10">
    <source>
        <dbReference type="ARBA" id="ARBA00023319"/>
    </source>
</evidence>
<dbReference type="Pfam" id="PF07686">
    <property type="entry name" value="V-set"/>
    <property type="match status" value="1"/>
</dbReference>
<dbReference type="AlphaFoldDB" id="A0A6J2V8X0"/>
<evidence type="ECO:0000256" key="1">
    <source>
        <dbReference type="ARBA" id="ARBA00004251"/>
    </source>
</evidence>
<dbReference type="GO" id="GO:0071222">
    <property type="term" value="P:cellular response to lipopolysaccharide"/>
    <property type="evidence" value="ECO:0007669"/>
    <property type="project" value="TreeGrafter"/>
</dbReference>
<accession>A0A6J2V8X0</accession>
<dbReference type="GO" id="GO:0006955">
    <property type="term" value="P:immune response"/>
    <property type="evidence" value="ECO:0007669"/>
    <property type="project" value="TreeGrafter"/>
</dbReference>
<keyword evidence="4 12" id="KW-0732">Signal</keyword>
<keyword evidence="14" id="KW-1185">Reference proteome</keyword>
<dbReference type="GO" id="GO:0031295">
    <property type="term" value="P:T cell costimulation"/>
    <property type="evidence" value="ECO:0007669"/>
    <property type="project" value="TreeGrafter"/>
</dbReference>
<dbReference type="GO" id="GO:0009897">
    <property type="term" value="C:external side of plasma membrane"/>
    <property type="evidence" value="ECO:0007669"/>
    <property type="project" value="TreeGrafter"/>
</dbReference>
<keyword evidence="2" id="KW-1003">Cell membrane</keyword>
<dbReference type="OrthoDB" id="10055806at2759"/>
<dbReference type="InParanoid" id="A0A6J2V8X0"/>
<evidence type="ECO:0000259" key="13">
    <source>
        <dbReference type="PROSITE" id="PS50835"/>
    </source>
</evidence>
<dbReference type="RefSeq" id="XP_030628198.1">
    <property type="nucleotide sequence ID" value="XM_030772338.1"/>
</dbReference>
<reference evidence="15" key="1">
    <citation type="submission" date="2025-08" db="UniProtKB">
        <authorList>
            <consortium name="RefSeq"/>
        </authorList>
    </citation>
    <scope>IDENTIFICATION</scope>
</reference>
<keyword evidence="3 11" id="KW-0812">Transmembrane</keyword>
<dbReference type="PANTHER" id="PTHR25466:SF14">
    <property type="entry name" value="BUTYROPHILIN SUBFAMILY 2 MEMBER A2-LIKE-RELATED"/>
    <property type="match status" value="1"/>
</dbReference>
<dbReference type="InterPro" id="IPR036179">
    <property type="entry name" value="Ig-like_dom_sf"/>
</dbReference>
<dbReference type="SUPFAM" id="SSF48726">
    <property type="entry name" value="Immunoglobulin"/>
    <property type="match status" value="1"/>
</dbReference>
<evidence type="ECO:0000256" key="6">
    <source>
        <dbReference type="ARBA" id="ARBA00023136"/>
    </source>
</evidence>
<evidence type="ECO:0000256" key="7">
    <source>
        <dbReference type="ARBA" id="ARBA00023157"/>
    </source>
</evidence>
<keyword evidence="5 11" id="KW-1133">Transmembrane helix</keyword>
<evidence type="ECO:0000256" key="9">
    <source>
        <dbReference type="ARBA" id="ARBA00023180"/>
    </source>
</evidence>
<evidence type="ECO:0000256" key="8">
    <source>
        <dbReference type="ARBA" id="ARBA00023170"/>
    </source>
</evidence>
<keyword evidence="7" id="KW-1015">Disulfide bond</keyword>
<sequence>MLSFVYLVFIVFTRSAALFKVTVPTEHVVAVHGIPTVLGCVFTRSTEPDIESLVVTWQRTEDSRVVHSFYYGRDQLERQSSDYHNRTGLFASELANGNASLMIRMVSPEDVGKYLCTVSSAKGTDKAQLQLDYGAFYSEPRLSIAVNNTSVTLQYETEGFPEPEVRWLGEMGQNLSHRTELTPLMNRSGLFSLRSRFEGPAPQLNVTFILTNHLLKQVLKRPVYYDNGGDIAHNGSNGIIITLSLVCVALSLIILFVCYHRKKH</sequence>
<dbReference type="InterPro" id="IPR013783">
    <property type="entry name" value="Ig-like_fold"/>
</dbReference>
<keyword evidence="6 11" id="KW-0472">Membrane</keyword>